<dbReference type="Gene3D" id="6.10.250.2090">
    <property type="match status" value="1"/>
</dbReference>
<evidence type="ECO:0000313" key="3">
    <source>
        <dbReference type="EMBL" id="MBW4671662.1"/>
    </source>
</evidence>
<evidence type="ECO:0000256" key="1">
    <source>
        <dbReference type="ARBA" id="ARBA00008164"/>
    </source>
</evidence>
<dbReference type="GO" id="GO:0098552">
    <property type="term" value="C:side of membrane"/>
    <property type="evidence" value="ECO:0007669"/>
    <property type="project" value="UniProtKB-ARBA"/>
</dbReference>
<dbReference type="FunFam" id="3.30.479.30:FF:000004">
    <property type="entry name" value="Putative membrane protease family, stomatin"/>
    <property type="match status" value="1"/>
</dbReference>
<comment type="caution">
    <text evidence="3">The sequence shown here is derived from an EMBL/GenBank/DDBJ whole genome shotgun (WGS) entry which is preliminary data.</text>
</comment>
<accession>A0A951QVY4</accession>
<dbReference type="InterPro" id="IPR043202">
    <property type="entry name" value="Band-7_stomatin-like"/>
</dbReference>
<dbReference type="InterPro" id="IPR001107">
    <property type="entry name" value="Band_7"/>
</dbReference>
<dbReference type="Pfam" id="PF01145">
    <property type="entry name" value="Band_7"/>
    <property type="match status" value="1"/>
</dbReference>
<dbReference type="SMART" id="SM00244">
    <property type="entry name" value="PHB"/>
    <property type="match status" value="1"/>
</dbReference>
<dbReference type="SUPFAM" id="SSF117892">
    <property type="entry name" value="Band 7/SPFH domain"/>
    <property type="match status" value="1"/>
</dbReference>
<organism evidence="3 4">
    <name type="scientific">Cyanomargarita calcarea GSE-NOS-MK-12-04C</name>
    <dbReference type="NCBI Taxonomy" id="2839659"/>
    <lineage>
        <taxon>Bacteria</taxon>
        <taxon>Bacillati</taxon>
        <taxon>Cyanobacteriota</taxon>
        <taxon>Cyanophyceae</taxon>
        <taxon>Nostocales</taxon>
        <taxon>Cyanomargaritaceae</taxon>
        <taxon>Cyanomargarita</taxon>
    </lineage>
</organism>
<protein>
    <submittedName>
        <fullName evidence="3">Slipin family protein</fullName>
    </submittedName>
</protein>
<dbReference type="InterPro" id="IPR036013">
    <property type="entry name" value="Band_7/SPFH_dom_sf"/>
</dbReference>
<dbReference type="Gene3D" id="3.30.479.30">
    <property type="entry name" value="Band 7 domain"/>
    <property type="match status" value="1"/>
</dbReference>
<name>A0A951QVY4_9CYAN</name>
<reference evidence="3" key="1">
    <citation type="submission" date="2021-05" db="EMBL/GenBank/DDBJ databases">
        <authorList>
            <person name="Pietrasiak N."/>
            <person name="Ward R."/>
            <person name="Stajich J.E."/>
            <person name="Kurbessoian T."/>
        </authorList>
    </citation>
    <scope>NUCLEOTIDE SEQUENCE</scope>
    <source>
        <strain evidence="3">GSE-NOS-MK-12-04C</strain>
    </source>
</reference>
<evidence type="ECO:0000313" key="4">
    <source>
        <dbReference type="Proteomes" id="UP000729701"/>
    </source>
</evidence>
<dbReference type="GO" id="GO:0005886">
    <property type="term" value="C:plasma membrane"/>
    <property type="evidence" value="ECO:0007669"/>
    <property type="project" value="InterPro"/>
</dbReference>
<reference evidence="3" key="2">
    <citation type="journal article" date="2022" name="Microbiol. Resour. Announc.">
        <title>Metagenome Sequencing to Explore Phylogenomics of Terrestrial Cyanobacteria.</title>
        <authorList>
            <person name="Ward R.D."/>
            <person name="Stajich J.E."/>
            <person name="Johansen J.R."/>
            <person name="Huntemann M."/>
            <person name="Clum A."/>
            <person name="Foster B."/>
            <person name="Foster B."/>
            <person name="Roux S."/>
            <person name="Palaniappan K."/>
            <person name="Varghese N."/>
            <person name="Mukherjee S."/>
            <person name="Reddy T.B.K."/>
            <person name="Daum C."/>
            <person name="Copeland A."/>
            <person name="Chen I.A."/>
            <person name="Ivanova N.N."/>
            <person name="Kyrpides N.C."/>
            <person name="Shapiro N."/>
            <person name="Eloe-Fadrosh E.A."/>
            <person name="Pietrasiak N."/>
        </authorList>
    </citation>
    <scope>NUCLEOTIDE SEQUENCE</scope>
    <source>
        <strain evidence="3">GSE-NOS-MK-12-04C</strain>
    </source>
</reference>
<gene>
    <name evidence="3" type="ORF">KME60_30610</name>
</gene>
<dbReference type="AlphaFoldDB" id="A0A951QVY4"/>
<evidence type="ECO:0000259" key="2">
    <source>
        <dbReference type="SMART" id="SM00244"/>
    </source>
</evidence>
<proteinExistence type="inferred from homology"/>
<dbReference type="Proteomes" id="UP000729701">
    <property type="component" value="Unassembled WGS sequence"/>
</dbReference>
<dbReference type="CDD" id="cd08826">
    <property type="entry name" value="SPFH_eoslipins_u1"/>
    <property type="match status" value="1"/>
</dbReference>
<comment type="similarity">
    <text evidence="1">Belongs to the band 7/mec-2 family.</text>
</comment>
<dbReference type="EMBL" id="JAHHGZ010000051">
    <property type="protein sequence ID" value="MBW4671662.1"/>
    <property type="molecule type" value="Genomic_DNA"/>
</dbReference>
<dbReference type="PANTHER" id="PTHR10264:SF19">
    <property type="entry name" value="AT06885P-RELATED"/>
    <property type="match status" value="1"/>
</dbReference>
<dbReference type="PANTHER" id="PTHR10264">
    <property type="entry name" value="BAND 7 PROTEIN-RELATED"/>
    <property type="match status" value="1"/>
</dbReference>
<dbReference type="PRINTS" id="PR00721">
    <property type="entry name" value="STOMATIN"/>
</dbReference>
<feature type="domain" description="Band 7" evidence="2">
    <location>
        <begin position="18"/>
        <end position="175"/>
    </location>
</feature>
<dbReference type="InterPro" id="IPR001972">
    <property type="entry name" value="Stomatin_HflK_fam"/>
</dbReference>
<sequence>MGTLIGAFFAFTILLSISGLKLDREYQRGVIFRLGRTSGTRGPGLYWILPIIDQKTQIDIRTKTVNIEPQETITADSVTIKVNAVLYYRILDPAKAINKVENYQLAVYQIALTTLRNVVGQNILDDVLQNRDKINIKVQEIVDEITEAWGVVIERVEMKDVEIPASMQRAMAKEAEAIREKRARIIKASAEQEASIKLAEASQLIMNNPAAMELRRLQMLTEIGAENNTTTLVMIPSDFMNLARNLSDSIKDKEQGK</sequence>